<comment type="caution">
    <text evidence="2">The sequence shown here is derived from an EMBL/GenBank/DDBJ whole genome shotgun (WGS) entry which is preliminary data.</text>
</comment>
<dbReference type="AlphaFoldDB" id="A0AAN8EXJ5"/>
<gene>
    <name evidence="2" type="ORF">GCK32_006461</name>
</gene>
<dbReference type="EMBL" id="WIXE01019408">
    <property type="protein sequence ID" value="KAK5970041.1"/>
    <property type="molecule type" value="Genomic_DNA"/>
</dbReference>
<name>A0AAN8EXJ5_TRICO</name>
<evidence type="ECO:0000313" key="2">
    <source>
        <dbReference type="EMBL" id="KAK5970041.1"/>
    </source>
</evidence>
<protein>
    <submittedName>
        <fullName evidence="2">Uncharacterized protein</fullName>
    </submittedName>
</protein>
<proteinExistence type="predicted"/>
<reference evidence="2 3" key="1">
    <citation type="submission" date="2019-10" db="EMBL/GenBank/DDBJ databases">
        <title>Assembly and Annotation for the nematode Trichostrongylus colubriformis.</title>
        <authorList>
            <person name="Martin J."/>
        </authorList>
    </citation>
    <scope>NUCLEOTIDE SEQUENCE [LARGE SCALE GENOMIC DNA]</scope>
    <source>
        <strain evidence="2">G859</strain>
        <tissue evidence="2">Whole worm</tissue>
    </source>
</reference>
<feature type="region of interest" description="Disordered" evidence="1">
    <location>
        <begin position="35"/>
        <end position="124"/>
    </location>
</feature>
<keyword evidence="3" id="KW-1185">Reference proteome</keyword>
<evidence type="ECO:0000313" key="3">
    <source>
        <dbReference type="Proteomes" id="UP001331761"/>
    </source>
</evidence>
<organism evidence="2 3">
    <name type="scientific">Trichostrongylus colubriformis</name>
    <name type="common">Black scour worm</name>
    <dbReference type="NCBI Taxonomy" id="6319"/>
    <lineage>
        <taxon>Eukaryota</taxon>
        <taxon>Metazoa</taxon>
        <taxon>Ecdysozoa</taxon>
        <taxon>Nematoda</taxon>
        <taxon>Chromadorea</taxon>
        <taxon>Rhabditida</taxon>
        <taxon>Rhabditina</taxon>
        <taxon>Rhabditomorpha</taxon>
        <taxon>Strongyloidea</taxon>
        <taxon>Trichostrongylidae</taxon>
        <taxon>Trichostrongylus</taxon>
    </lineage>
</organism>
<evidence type="ECO:0000256" key="1">
    <source>
        <dbReference type="SAM" id="MobiDB-lite"/>
    </source>
</evidence>
<feature type="compositionally biased region" description="Polar residues" evidence="1">
    <location>
        <begin position="89"/>
        <end position="102"/>
    </location>
</feature>
<dbReference type="Proteomes" id="UP001331761">
    <property type="component" value="Unassembled WGS sequence"/>
</dbReference>
<accession>A0AAN8EXJ5</accession>
<feature type="compositionally biased region" description="Basic and acidic residues" evidence="1">
    <location>
        <begin position="36"/>
        <end position="45"/>
    </location>
</feature>
<sequence>MLEGLPAPNGRRYKTRLNAAMYAVERAIAATADEPWQERMADDPRRRPKKHVEQRRSQLSTISVLSSEIHRHKSVQQRMDGTMQRSRKNSQVAASQNSTSRWDGSRFGEAQGSTKCDTAQNKEVEYSRRRKFIRRKGAPFVVHEPKARQWCLSPVSTCIGSLLSGSTN</sequence>
<feature type="compositionally biased region" description="Polar residues" evidence="1">
    <location>
        <begin position="57"/>
        <end position="66"/>
    </location>
</feature>